<reference evidence="5" key="1">
    <citation type="journal article" date="2019" name="Int. J. Syst. Evol. Microbiol.">
        <title>The Global Catalogue of Microorganisms (GCM) 10K type strain sequencing project: providing services to taxonomists for standard genome sequencing and annotation.</title>
        <authorList>
            <consortium name="The Broad Institute Genomics Platform"/>
            <consortium name="The Broad Institute Genome Sequencing Center for Infectious Disease"/>
            <person name="Wu L."/>
            <person name="Ma J."/>
        </authorList>
    </citation>
    <scope>NUCLEOTIDE SEQUENCE [LARGE SCALE GENOMIC DNA]</scope>
    <source>
        <strain evidence="5">JCM 16545</strain>
    </source>
</reference>
<feature type="signal peptide" evidence="2">
    <location>
        <begin position="1"/>
        <end position="19"/>
    </location>
</feature>
<proteinExistence type="predicted"/>
<dbReference type="EMBL" id="JBHUJC010000003">
    <property type="protein sequence ID" value="MFD2275107.1"/>
    <property type="molecule type" value="Genomic_DNA"/>
</dbReference>
<evidence type="ECO:0000256" key="1">
    <source>
        <dbReference type="SAM" id="MobiDB-lite"/>
    </source>
</evidence>
<evidence type="ECO:0000313" key="5">
    <source>
        <dbReference type="Proteomes" id="UP001597297"/>
    </source>
</evidence>
<dbReference type="Pfam" id="PF06439">
    <property type="entry name" value="3keto-disac_hyd"/>
    <property type="match status" value="1"/>
</dbReference>
<feature type="region of interest" description="Disordered" evidence="1">
    <location>
        <begin position="234"/>
        <end position="257"/>
    </location>
</feature>
<gene>
    <name evidence="4" type="ORF">ACFSQZ_01370</name>
</gene>
<feature type="domain" description="3-keto-alpha-glucoside-1,2-lyase/3-keto-2-hydroxy-glucal hydratase" evidence="3">
    <location>
        <begin position="33"/>
        <end position="229"/>
    </location>
</feature>
<dbReference type="RefSeq" id="WP_377094853.1">
    <property type="nucleotide sequence ID" value="NZ_JBHSJM010000001.1"/>
</dbReference>
<dbReference type="Gene3D" id="2.60.120.560">
    <property type="entry name" value="Exo-inulinase, domain 1"/>
    <property type="match status" value="1"/>
</dbReference>
<keyword evidence="2" id="KW-0732">Signal</keyword>
<evidence type="ECO:0000259" key="3">
    <source>
        <dbReference type="Pfam" id="PF06439"/>
    </source>
</evidence>
<name>A0ABW5DYL8_9BACT</name>
<comment type="caution">
    <text evidence="4">The sequence shown here is derived from an EMBL/GenBank/DDBJ whole genome shotgun (WGS) entry which is preliminary data.</text>
</comment>
<accession>A0ABW5DYL8</accession>
<dbReference type="InterPro" id="IPR010496">
    <property type="entry name" value="AL/BT2_dom"/>
</dbReference>
<protein>
    <submittedName>
        <fullName evidence="4">DUF1080 domain-containing protein</fullName>
    </submittedName>
</protein>
<dbReference type="Proteomes" id="UP001597297">
    <property type="component" value="Unassembled WGS sequence"/>
</dbReference>
<evidence type="ECO:0000256" key="2">
    <source>
        <dbReference type="SAM" id="SignalP"/>
    </source>
</evidence>
<organism evidence="4 5">
    <name type="scientific">Rubritalea spongiae</name>
    <dbReference type="NCBI Taxonomy" id="430797"/>
    <lineage>
        <taxon>Bacteria</taxon>
        <taxon>Pseudomonadati</taxon>
        <taxon>Verrucomicrobiota</taxon>
        <taxon>Verrucomicrobiia</taxon>
        <taxon>Verrucomicrobiales</taxon>
        <taxon>Rubritaleaceae</taxon>
        <taxon>Rubritalea</taxon>
    </lineage>
</organism>
<feature type="chain" id="PRO_5045969217" evidence="2">
    <location>
        <begin position="20"/>
        <end position="257"/>
    </location>
</feature>
<keyword evidence="5" id="KW-1185">Reference proteome</keyword>
<sequence>MIVKTTCTALLGSTLLTFAGTPAPKDMSPSPEAKPMVDSNSFAGWALSEADKPWWSIKDGIITGGSLEKPVPLNTWLISEKKYENFELTFKIKFTGSEDKEQKNSGVQVRSHYDGQHMIGYQIDAGPSHPKRVINDGLGYWGDIFDEGRRRKLVTAINQDQLKASIKQWDGWNSYKIVCDGRNIKTWINGILAQDFTEPDKKIPANGIIALQAHKGGKFLVEFKDMKIKKLPATEGSTKWGDPDMSNGGVKKKLKRK</sequence>
<evidence type="ECO:0000313" key="4">
    <source>
        <dbReference type="EMBL" id="MFD2275107.1"/>
    </source>
</evidence>